<feature type="transmembrane region" description="Helical" evidence="7">
    <location>
        <begin position="171"/>
        <end position="189"/>
    </location>
</feature>
<accession>A0A8J2M8M6</accession>
<dbReference type="Pfam" id="PF14703">
    <property type="entry name" value="PHM7_cyt"/>
    <property type="match status" value="1"/>
</dbReference>
<keyword evidence="5 7" id="KW-1133">Transmembrane helix</keyword>
<evidence type="ECO:0000256" key="2">
    <source>
        <dbReference type="ARBA" id="ARBA00007779"/>
    </source>
</evidence>
<feature type="transmembrane region" description="Helical" evidence="7">
    <location>
        <begin position="443"/>
        <end position="468"/>
    </location>
</feature>
<dbReference type="GO" id="GO:0005886">
    <property type="term" value="C:plasma membrane"/>
    <property type="evidence" value="ECO:0007669"/>
    <property type="project" value="TreeGrafter"/>
</dbReference>
<organism evidence="11 12">
    <name type="scientific">Allacma fusca</name>
    <dbReference type="NCBI Taxonomy" id="39272"/>
    <lineage>
        <taxon>Eukaryota</taxon>
        <taxon>Metazoa</taxon>
        <taxon>Ecdysozoa</taxon>
        <taxon>Arthropoda</taxon>
        <taxon>Hexapoda</taxon>
        <taxon>Collembola</taxon>
        <taxon>Symphypleona</taxon>
        <taxon>Sminthuridae</taxon>
        <taxon>Allacma</taxon>
    </lineage>
</organism>
<evidence type="ECO:0000256" key="1">
    <source>
        <dbReference type="ARBA" id="ARBA00004141"/>
    </source>
</evidence>
<comment type="similarity">
    <text evidence="2">Belongs to the CSC1 (TC 1.A.17) family.</text>
</comment>
<evidence type="ECO:0008006" key="13">
    <source>
        <dbReference type="Google" id="ProtNLM"/>
    </source>
</evidence>
<dbReference type="GO" id="GO:0005227">
    <property type="term" value="F:calcium-activated cation channel activity"/>
    <property type="evidence" value="ECO:0007669"/>
    <property type="project" value="InterPro"/>
</dbReference>
<feature type="transmembrane region" description="Helical" evidence="7">
    <location>
        <begin position="685"/>
        <end position="705"/>
    </location>
</feature>
<evidence type="ECO:0000256" key="6">
    <source>
        <dbReference type="ARBA" id="ARBA00023136"/>
    </source>
</evidence>
<dbReference type="InterPro" id="IPR027815">
    <property type="entry name" value="CSC1/OSCA1-like_cyt"/>
</dbReference>
<evidence type="ECO:0000256" key="5">
    <source>
        <dbReference type="ARBA" id="ARBA00022989"/>
    </source>
</evidence>
<evidence type="ECO:0000256" key="3">
    <source>
        <dbReference type="ARBA" id="ARBA00022448"/>
    </source>
</evidence>
<dbReference type="PANTHER" id="PTHR13018:SF5">
    <property type="entry name" value="RE44586P"/>
    <property type="match status" value="1"/>
</dbReference>
<dbReference type="PANTHER" id="PTHR13018">
    <property type="entry name" value="PROBABLE MEMBRANE PROTEIN DUF221-RELATED"/>
    <property type="match status" value="1"/>
</dbReference>
<comment type="subcellular location">
    <subcellularLocation>
        <location evidence="1">Membrane</location>
        <topology evidence="1">Multi-pass membrane protein</topology>
    </subcellularLocation>
</comment>
<keyword evidence="4 7" id="KW-0812">Transmembrane</keyword>
<evidence type="ECO:0000259" key="9">
    <source>
        <dbReference type="Pfam" id="PF13967"/>
    </source>
</evidence>
<proteinExistence type="inferred from homology"/>
<gene>
    <name evidence="11" type="ORF">AFUS01_LOCUS43502</name>
</gene>
<evidence type="ECO:0000259" key="10">
    <source>
        <dbReference type="Pfam" id="PF14703"/>
    </source>
</evidence>
<feature type="transmembrane region" description="Helical" evidence="7">
    <location>
        <begin position="53"/>
        <end position="70"/>
    </location>
</feature>
<evidence type="ECO:0000313" key="11">
    <source>
        <dbReference type="EMBL" id="CAG7833945.1"/>
    </source>
</evidence>
<dbReference type="InterPro" id="IPR045122">
    <property type="entry name" value="Csc1-like"/>
</dbReference>
<feature type="transmembrane region" description="Helical" evidence="7">
    <location>
        <begin position="488"/>
        <end position="510"/>
    </location>
</feature>
<evidence type="ECO:0000256" key="7">
    <source>
        <dbReference type="SAM" id="Phobius"/>
    </source>
</evidence>
<dbReference type="Pfam" id="PF13967">
    <property type="entry name" value="RSN1_TM"/>
    <property type="match status" value="1"/>
</dbReference>
<sequence length="817" mass="92824">MVPKEGDTITTAINNTIISNSTTSNPIIIDNNTCNIYKKWKHQVTSDEIKSHIGTYSVISFMIIIFFSCIRKRAWDYGRLAIVRHEYEAGGQHGSKSNKKDLLFGGVIKEAPPANPRNKKQAEEVEYPQEVYIDDSCLFQWIITTWRLSNAQIKAKSGPDAVHYLSFQRHLILIGSVIMVISVAIILPVNDLGNPDTTDNLTTIEFQMLSVKNAKEQGKLLWIHVTLTFLYLILTVAVLRHFSTSLQVGEDDSVMSRTVMISQIAKQNSHSEDKLRSHFLEIYPDIVIEEISFAYDISTLKKAESSWRAAKSARLFWEKDWEKKGVRPKLRPHFCGKLLCCCAVKKIDAIDYYRSVEVLFDGLVEAERKQSLSHPLGIAFITFQNVEMAQCVVTDYRFTVQCLHQRPHSYFSRKLKASQWVISYAPQPQDLHWENLSLSYKAWYFKAVIINVVLILLVVVYSTPVFIVDILNARMDLKTTLGVVAERLGLTMPSLLLMCMAVVLPSLVTFSDTLVGFWTKTAENRSVMVKTYTFLLFMVIILPALGSLSLVNYLTGGEIRYECIFDTSNSMFFVNYAITSSILGSVAELLRIPELLVYAIRLFFAKSSAEMDSIRKSVLIDFQFGIQYTWTMLNFTMFTVFSLISPMIAPFGFLYLVMKHFVDRYNIYFAYGPCQVDNEVHMTAINFAIVSMFMLQATLMAYIMITQDDTNRLLQVYAILIFCVSTAFFISQVFFNMCANFSAIASQKMDTVGQTEEVGPSGELSETTLLKSNAEELVRPTEHTRYQKFHPAYKLAGKLALSALAGLKTHQNYLILV</sequence>
<feature type="transmembrane region" description="Helical" evidence="7">
    <location>
        <begin position="636"/>
        <end position="657"/>
    </location>
</feature>
<reference evidence="11" key="1">
    <citation type="submission" date="2021-06" db="EMBL/GenBank/DDBJ databases">
        <authorList>
            <person name="Hodson N. C."/>
            <person name="Mongue J. A."/>
            <person name="Jaron S. K."/>
        </authorList>
    </citation>
    <scope>NUCLEOTIDE SEQUENCE</scope>
</reference>
<evidence type="ECO:0000256" key="4">
    <source>
        <dbReference type="ARBA" id="ARBA00022692"/>
    </source>
</evidence>
<feature type="transmembrane region" description="Helical" evidence="7">
    <location>
        <begin position="717"/>
        <end position="739"/>
    </location>
</feature>
<evidence type="ECO:0000259" key="8">
    <source>
        <dbReference type="Pfam" id="PF02714"/>
    </source>
</evidence>
<keyword evidence="6 7" id="KW-0472">Membrane</keyword>
<feature type="domain" description="CSC1/OSCA1-like N-terminal transmembrane" evidence="9">
    <location>
        <begin position="53"/>
        <end position="239"/>
    </location>
</feature>
<protein>
    <recommendedName>
        <fullName evidence="13">CSC1-like protein 2</fullName>
    </recommendedName>
</protein>
<dbReference type="OrthoDB" id="1689567at2759"/>
<feature type="transmembrane region" description="Helical" evidence="7">
    <location>
        <begin position="531"/>
        <end position="553"/>
    </location>
</feature>
<dbReference type="Proteomes" id="UP000708208">
    <property type="component" value="Unassembled WGS sequence"/>
</dbReference>
<dbReference type="EMBL" id="CAJVCH010570061">
    <property type="protein sequence ID" value="CAG7833945.1"/>
    <property type="molecule type" value="Genomic_DNA"/>
</dbReference>
<dbReference type="InterPro" id="IPR003864">
    <property type="entry name" value="CSC1/OSCA1-like_7TM"/>
</dbReference>
<keyword evidence="12" id="KW-1185">Reference proteome</keyword>
<feature type="domain" description="CSC1/OSCA1-like cytosolic" evidence="10">
    <location>
        <begin position="256"/>
        <end position="435"/>
    </location>
</feature>
<dbReference type="InterPro" id="IPR032880">
    <property type="entry name" value="CSC1/OSCA1-like_N"/>
</dbReference>
<name>A0A8J2M8M6_9HEXA</name>
<evidence type="ECO:0000313" key="12">
    <source>
        <dbReference type="Proteomes" id="UP000708208"/>
    </source>
</evidence>
<comment type="caution">
    <text evidence="11">The sequence shown here is derived from an EMBL/GenBank/DDBJ whole genome shotgun (WGS) entry which is preliminary data.</text>
</comment>
<dbReference type="Pfam" id="PF02714">
    <property type="entry name" value="RSN1_7TM"/>
    <property type="match status" value="1"/>
</dbReference>
<dbReference type="AlphaFoldDB" id="A0A8J2M8M6"/>
<feature type="transmembrane region" description="Helical" evidence="7">
    <location>
        <begin position="220"/>
        <end position="239"/>
    </location>
</feature>
<keyword evidence="3" id="KW-0813">Transport</keyword>
<feature type="domain" description="CSC1/OSCA1-like 7TM region" evidence="8">
    <location>
        <begin position="447"/>
        <end position="702"/>
    </location>
</feature>